<dbReference type="EMBL" id="VUJU01001833">
    <property type="protein sequence ID" value="KAF0763643.1"/>
    <property type="molecule type" value="Genomic_DNA"/>
</dbReference>
<keyword evidence="2" id="KW-1185">Reference proteome</keyword>
<dbReference type="AlphaFoldDB" id="A0A6G0YZL8"/>
<accession>A0A6G0YZL8</accession>
<evidence type="ECO:0000313" key="2">
    <source>
        <dbReference type="Proteomes" id="UP000478052"/>
    </source>
</evidence>
<comment type="caution">
    <text evidence="1">The sequence shown here is derived from an EMBL/GenBank/DDBJ whole genome shotgun (WGS) entry which is preliminary data.</text>
</comment>
<gene>
    <name evidence="1" type="ORF">FWK35_00025251</name>
</gene>
<reference evidence="1 2" key="1">
    <citation type="submission" date="2019-08" db="EMBL/GenBank/DDBJ databases">
        <title>Whole genome of Aphis craccivora.</title>
        <authorList>
            <person name="Voronova N.V."/>
            <person name="Shulinski R.S."/>
            <person name="Bandarenka Y.V."/>
            <person name="Zhorov D.G."/>
            <person name="Warner D."/>
        </authorList>
    </citation>
    <scope>NUCLEOTIDE SEQUENCE [LARGE SCALE GENOMIC DNA]</scope>
    <source>
        <strain evidence="1">180601</strain>
        <tissue evidence="1">Whole Body</tissue>
    </source>
</reference>
<dbReference type="Proteomes" id="UP000478052">
    <property type="component" value="Unassembled WGS sequence"/>
</dbReference>
<organism evidence="1 2">
    <name type="scientific">Aphis craccivora</name>
    <name type="common">Cowpea aphid</name>
    <dbReference type="NCBI Taxonomy" id="307492"/>
    <lineage>
        <taxon>Eukaryota</taxon>
        <taxon>Metazoa</taxon>
        <taxon>Ecdysozoa</taxon>
        <taxon>Arthropoda</taxon>
        <taxon>Hexapoda</taxon>
        <taxon>Insecta</taxon>
        <taxon>Pterygota</taxon>
        <taxon>Neoptera</taxon>
        <taxon>Paraneoptera</taxon>
        <taxon>Hemiptera</taxon>
        <taxon>Sternorrhyncha</taxon>
        <taxon>Aphidomorpha</taxon>
        <taxon>Aphidoidea</taxon>
        <taxon>Aphididae</taxon>
        <taxon>Aphidini</taxon>
        <taxon>Aphis</taxon>
        <taxon>Aphis</taxon>
    </lineage>
</organism>
<evidence type="ECO:0000313" key="1">
    <source>
        <dbReference type="EMBL" id="KAF0763643.1"/>
    </source>
</evidence>
<sequence>MARYENSSTSSFLKHAMKLVSDVTKAVSYAVSPDDDLMRRIAKTEIGCFQRALSLFSSSPGKRRPDRRVNRRRDCNLGICGVYLGTYDRDVSRRKQTARDADQPRS</sequence>
<name>A0A6G0YZL8_APHCR</name>
<proteinExistence type="predicted"/>
<protein>
    <submittedName>
        <fullName evidence="1">Uncharacterized protein</fullName>
    </submittedName>
</protein>